<dbReference type="InterPro" id="IPR001534">
    <property type="entry name" value="Transthyretin-like"/>
</dbReference>
<keyword evidence="6" id="KW-1185">Reference proteome</keyword>
<gene>
    <name evidence="5" type="ORF">TCLT_LOCUS5974</name>
</gene>
<dbReference type="Pfam" id="PF01060">
    <property type="entry name" value="TTR-52"/>
    <property type="match status" value="1"/>
</dbReference>
<evidence type="ECO:0000313" key="7">
    <source>
        <dbReference type="WBParaSite" id="TCLT_0000598501-mRNA-1"/>
    </source>
</evidence>
<protein>
    <submittedName>
        <fullName evidence="7">Transthyretin-like family protein</fullName>
    </submittedName>
</protein>
<dbReference type="AlphaFoldDB" id="A0A0N5CZQ4"/>
<reference evidence="7" key="1">
    <citation type="submission" date="2017-02" db="UniProtKB">
        <authorList>
            <consortium name="WormBaseParasite"/>
        </authorList>
    </citation>
    <scope>IDENTIFICATION</scope>
</reference>
<keyword evidence="3" id="KW-0964">Secreted</keyword>
<dbReference type="OrthoDB" id="5912452at2759"/>
<dbReference type="OMA" id="HNCNDEL"/>
<dbReference type="PANTHER" id="PTHR21700:SF3">
    <property type="entry name" value="TRANSTHYRETIN-LIKE PROTEIN 5"/>
    <property type="match status" value="1"/>
</dbReference>
<comment type="subcellular location">
    <subcellularLocation>
        <location evidence="1">Secreted</location>
    </subcellularLocation>
</comment>
<evidence type="ECO:0000313" key="5">
    <source>
        <dbReference type="EMBL" id="VDN03283.1"/>
    </source>
</evidence>
<evidence type="ECO:0000313" key="6">
    <source>
        <dbReference type="Proteomes" id="UP000276776"/>
    </source>
</evidence>
<evidence type="ECO:0000256" key="3">
    <source>
        <dbReference type="ARBA" id="ARBA00022525"/>
    </source>
</evidence>
<dbReference type="WBParaSite" id="TCLT_0000598501-mRNA-1">
    <property type="protein sequence ID" value="TCLT_0000598501-mRNA-1"/>
    <property type="gene ID" value="TCLT_0000598501"/>
</dbReference>
<sequence>MYLLLSPIAIAFPSLKIGRTQSAAVKGVLTCNGKAASNVKVTLYDADSGLDVDDYMDKGITDAEGRFLLKGHEVEIMNIDPKLTIYHNCNNEHNACLKKLIVFIPDSFVSDGLVPKKTFDLGIVNLARNTRDEQQECIN</sequence>
<evidence type="ECO:0000256" key="2">
    <source>
        <dbReference type="ARBA" id="ARBA00010112"/>
    </source>
</evidence>
<dbReference type="PANTHER" id="PTHR21700">
    <property type="entry name" value="TRANSTHYRETIN-LIKE FAMILY PROTEIN-RELATED"/>
    <property type="match status" value="1"/>
</dbReference>
<evidence type="ECO:0000256" key="4">
    <source>
        <dbReference type="ARBA" id="ARBA00022729"/>
    </source>
</evidence>
<name>A0A0N5CZQ4_THECL</name>
<proteinExistence type="inferred from homology"/>
<keyword evidence="4" id="KW-0732">Signal</keyword>
<dbReference type="EMBL" id="UYYF01004377">
    <property type="protein sequence ID" value="VDN03283.1"/>
    <property type="molecule type" value="Genomic_DNA"/>
</dbReference>
<reference evidence="5 6" key="2">
    <citation type="submission" date="2018-11" db="EMBL/GenBank/DDBJ databases">
        <authorList>
            <consortium name="Pathogen Informatics"/>
        </authorList>
    </citation>
    <scope>NUCLEOTIDE SEQUENCE [LARGE SCALE GENOMIC DNA]</scope>
</reference>
<dbReference type="InterPro" id="IPR038479">
    <property type="entry name" value="Transthyretin-like_sf"/>
</dbReference>
<organism evidence="7">
    <name type="scientific">Thelazia callipaeda</name>
    <name type="common">Oriental eyeworm</name>
    <name type="synonym">Parasitic nematode</name>
    <dbReference type="NCBI Taxonomy" id="103827"/>
    <lineage>
        <taxon>Eukaryota</taxon>
        <taxon>Metazoa</taxon>
        <taxon>Ecdysozoa</taxon>
        <taxon>Nematoda</taxon>
        <taxon>Chromadorea</taxon>
        <taxon>Rhabditida</taxon>
        <taxon>Spirurina</taxon>
        <taxon>Spiruromorpha</taxon>
        <taxon>Thelazioidea</taxon>
        <taxon>Thelaziidae</taxon>
        <taxon>Thelazia</taxon>
    </lineage>
</organism>
<dbReference type="Proteomes" id="UP000276776">
    <property type="component" value="Unassembled WGS sequence"/>
</dbReference>
<accession>A0A0N5CZQ4</accession>
<dbReference type="GO" id="GO:0005576">
    <property type="term" value="C:extracellular region"/>
    <property type="evidence" value="ECO:0007669"/>
    <property type="project" value="UniProtKB-SubCell"/>
</dbReference>
<dbReference type="Gene3D" id="2.60.40.3330">
    <property type="match status" value="1"/>
</dbReference>
<comment type="similarity">
    <text evidence="2">Belongs to the nematode transthyretin-like family.</text>
</comment>
<evidence type="ECO:0000256" key="1">
    <source>
        <dbReference type="ARBA" id="ARBA00004613"/>
    </source>
</evidence>
<dbReference type="GO" id="GO:0009986">
    <property type="term" value="C:cell surface"/>
    <property type="evidence" value="ECO:0007669"/>
    <property type="project" value="InterPro"/>
</dbReference>